<reference evidence="8 9" key="1">
    <citation type="submission" date="2021-01" db="EMBL/GenBank/DDBJ databases">
        <title>WGS of actinomycetes isolated from Thailand.</title>
        <authorList>
            <person name="Thawai C."/>
        </authorList>
    </citation>
    <scope>NUCLEOTIDE SEQUENCE [LARGE SCALE GENOMIC DNA]</scope>
    <source>
        <strain evidence="8 9">CA1R205</strain>
    </source>
</reference>
<dbReference type="PANTHER" id="PTHR42711:SF5">
    <property type="entry name" value="ABC TRANSPORTER ATP-BINDING PROTEIN NATA"/>
    <property type="match status" value="1"/>
</dbReference>
<evidence type="ECO:0000256" key="1">
    <source>
        <dbReference type="ARBA" id="ARBA00004202"/>
    </source>
</evidence>
<sequence>MSDVDGVGTAEPAVEVRGLARVYDRGRGRNSRQITALDRIDLTVARGEIRGLLGPNGAGKTTLCKILCTVLLPSAGSARVLGHDVTADPVAVKKSVGVVFGGDRGLYGRLDARANLNLWGALHGVHGAALHRQVDALLERVGLADRAEERVDGFSRGMKQRLHLARGMVADPQVLLLDEPTSGMDPVAAHDFRSLVEQLRLEGRTVLLTTHDMAEAEAVCDQVTLMDKGTLLATERPSELSAGLSSLESVEAEDVPESAVGEISELSGVADVKRLSAGRLRVDTESSDVTRQVLQVLVNAGVTSLGTVRPSLEDVYLHYIGRRGMAVRS</sequence>
<evidence type="ECO:0000256" key="6">
    <source>
        <dbReference type="ARBA" id="ARBA00023251"/>
    </source>
</evidence>
<accession>A0ABS1NCY8</accession>
<evidence type="ECO:0000256" key="3">
    <source>
        <dbReference type="ARBA" id="ARBA00022448"/>
    </source>
</evidence>
<evidence type="ECO:0000256" key="5">
    <source>
        <dbReference type="ARBA" id="ARBA00022840"/>
    </source>
</evidence>
<dbReference type="Pfam" id="PF00005">
    <property type="entry name" value="ABC_tran"/>
    <property type="match status" value="1"/>
</dbReference>
<evidence type="ECO:0000256" key="2">
    <source>
        <dbReference type="ARBA" id="ARBA00005417"/>
    </source>
</evidence>
<dbReference type="RefSeq" id="WP_201875355.1">
    <property type="nucleotide sequence ID" value="NZ_JAERRF010000007.1"/>
</dbReference>
<keyword evidence="3" id="KW-0813">Transport</keyword>
<protein>
    <submittedName>
        <fullName evidence="8">ABC transporter ATP-binding protein</fullName>
    </submittedName>
</protein>
<keyword evidence="9" id="KW-1185">Reference proteome</keyword>
<keyword evidence="6" id="KW-0046">Antibiotic resistance</keyword>
<keyword evidence="4" id="KW-0547">Nucleotide-binding</keyword>
<evidence type="ECO:0000259" key="7">
    <source>
        <dbReference type="PROSITE" id="PS50893"/>
    </source>
</evidence>
<dbReference type="InterPro" id="IPR003593">
    <property type="entry name" value="AAA+_ATPase"/>
</dbReference>
<organism evidence="8 9">
    <name type="scientific">Streptomyces coffeae</name>
    <dbReference type="NCBI Taxonomy" id="621382"/>
    <lineage>
        <taxon>Bacteria</taxon>
        <taxon>Bacillati</taxon>
        <taxon>Actinomycetota</taxon>
        <taxon>Actinomycetes</taxon>
        <taxon>Kitasatosporales</taxon>
        <taxon>Streptomycetaceae</taxon>
        <taxon>Streptomyces</taxon>
    </lineage>
</organism>
<comment type="similarity">
    <text evidence="2">Belongs to the ABC transporter superfamily.</text>
</comment>
<dbReference type="InterPro" id="IPR050763">
    <property type="entry name" value="ABC_transporter_ATP-binding"/>
</dbReference>
<dbReference type="InterPro" id="IPR027417">
    <property type="entry name" value="P-loop_NTPase"/>
</dbReference>
<evidence type="ECO:0000313" key="9">
    <source>
        <dbReference type="Proteomes" id="UP000634229"/>
    </source>
</evidence>
<evidence type="ECO:0000256" key="4">
    <source>
        <dbReference type="ARBA" id="ARBA00022741"/>
    </source>
</evidence>
<dbReference type="Gene3D" id="3.40.50.300">
    <property type="entry name" value="P-loop containing nucleotide triphosphate hydrolases"/>
    <property type="match status" value="1"/>
</dbReference>
<gene>
    <name evidence="8" type="ORF">JK363_14940</name>
</gene>
<evidence type="ECO:0000313" key="8">
    <source>
        <dbReference type="EMBL" id="MBL1097947.1"/>
    </source>
</evidence>
<name>A0ABS1NCY8_9ACTN</name>
<comment type="subcellular location">
    <subcellularLocation>
        <location evidence="1">Cell membrane</location>
        <topology evidence="1">Peripheral membrane protein</topology>
    </subcellularLocation>
</comment>
<dbReference type="Proteomes" id="UP000634229">
    <property type="component" value="Unassembled WGS sequence"/>
</dbReference>
<keyword evidence="5 8" id="KW-0067">ATP-binding</keyword>
<proteinExistence type="inferred from homology"/>
<dbReference type="SMART" id="SM00382">
    <property type="entry name" value="AAA"/>
    <property type="match status" value="1"/>
</dbReference>
<dbReference type="SUPFAM" id="SSF52540">
    <property type="entry name" value="P-loop containing nucleoside triphosphate hydrolases"/>
    <property type="match status" value="1"/>
</dbReference>
<dbReference type="EMBL" id="JAERRF010000007">
    <property type="protein sequence ID" value="MBL1097947.1"/>
    <property type="molecule type" value="Genomic_DNA"/>
</dbReference>
<feature type="domain" description="ABC transporter" evidence="7">
    <location>
        <begin position="14"/>
        <end position="253"/>
    </location>
</feature>
<dbReference type="PROSITE" id="PS50893">
    <property type="entry name" value="ABC_TRANSPORTER_2"/>
    <property type="match status" value="1"/>
</dbReference>
<comment type="caution">
    <text evidence="8">The sequence shown here is derived from an EMBL/GenBank/DDBJ whole genome shotgun (WGS) entry which is preliminary data.</text>
</comment>
<dbReference type="CDD" id="cd03230">
    <property type="entry name" value="ABC_DR_subfamily_A"/>
    <property type="match status" value="1"/>
</dbReference>
<dbReference type="InterPro" id="IPR003439">
    <property type="entry name" value="ABC_transporter-like_ATP-bd"/>
</dbReference>
<dbReference type="GO" id="GO:0005524">
    <property type="term" value="F:ATP binding"/>
    <property type="evidence" value="ECO:0007669"/>
    <property type="project" value="UniProtKB-KW"/>
</dbReference>
<dbReference type="PANTHER" id="PTHR42711">
    <property type="entry name" value="ABC TRANSPORTER ATP-BINDING PROTEIN"/>
    <property type="match status" value="1"/>
</dbReference>